<evidence type="ECO:0000313" key="1">
    <source>
        <dbReference type="EMBL" id="CAK7938367.1"/>
    </source>
</evidence>
<gene>
    <name evidence="1" type="ORF">PM001_LOCUS23517</name>
</gene>
<dbReference type="AlphaFoldDB" id="A0AAV1UWI5"/>
<accession>A0AAV1UWI5</accession>
<comment type="caution">
    <text evidence="1">The sequence shown here is derived from an EMBL/GenBank/DDBJ whole genome shotgun (WGS) entry which is preliminary data.</text>
</comment>
<proteinExistence type="predicted"/>
<evidence type="ECO:0000313" key="2">
    <source>
        <dbReference type="Proteomes" id="UP001162060"/>
    </source>
</evidence>
<protein>
    <submittedName>
        <fullName evidence="1">Uncharacterized protein</fullName>
    </submittedName>
</protein>
<reference evidence="1" key="1">
    <citation type="submission" date="2024-01" db="EMBL/GenBank/DDBJ databases">
        <authorList>
            <person name="Webb A."/>
        </authorList>
    </citation>
    <scope>NUCLEOTIDE SEQUENCE</scope>
    <source>
        <strain evidence="1">Pm1</strain>
    </source>
</reference>
<dbReference type="EMBL" id="CAKLBY020000229">
    <property type="protein sequence ID" value="CAK7938367.1"/>
    <property type="molecule type" value="Genomic_DNA"/>
</dbReference>
<name>A0AAV1UWI5_9STRA</name>
<dbReference type="Proteomes" id="UP001162060">
    <property type="component" value="Unassembled WGS sequence"/>
</dbReference>
<sequence length="46" mass="5324">MKSEDSIDEDTSTALGCDRLRYRNKRYHLAEPINKHENASILVSVF</sequence>
<organism evidence="1 2">
    <name type="scientific">Peronospora matthiolae</name>
    <dbReference type="NCBI Taxonomy" id="2874970"/>
    <lineage>
        <taxon>Eukaryota</taxon>
        <taxon>Sar</taxon>
        <taxon>Stramenopiles</taxon>
        <taxon>Oomycota</taxon>
        <taxon>Peronosporomycetes</taxon>
        <taxon>Peronosporales</taxon>
        <taxon>Peronosporaceae</taxon>
        <taxon>Peronospora</taxon>
    </lineage>
</organism>